<dbReference type="InterPro" id="IPR019591">
    <property type="entry name" value="Mrp/NBP35_ATP-bd"/>
</dbReference>
<dbReference type="InterPro" id="IPR033756">
    <property type="entry name" value="YlxH/NBP35"/>
</dbReference>
<evidence type="ECO:0000259" key="7">
    <source>
        <dbReference type="Pfam" id="PF01883"/>
    </source>
</evidence>
<comment type="similarity">
    <text evidence="6">Belongs to the Mrp/NBP35 ATP-binding proteins family.</text>
</comment>
<accession>A0ABU5SSQ7</accession>
<keyword evidence="6" id="KW-0378">Hydrolase</keyword>
<dbReference type="RefSeq" id="WP_323355542.1">
    <property type="nucleotide sequence ID" value="NZ_JAYGHY010000004.1"/>
</dbReference>
<gene>
    <name evidence="8" type="ORF">VB739_02460</name>
</gene>
<feature type="binding site" evidence="6">
    <location>
        <begin position="119"/>
        <end position="126"/>
    </location>
    <ligand>
        <name>ATP</name>
        <dbReference type="ChEBI" id="CHEBI:30616"/>
    </ligand>
</feature>
<name>A0ABU5SSQ7_9CYAN</name>
<dbReference type="HAMAP" id="MF_02040">
    <property type="entry name" value="Mrp_NBP35"/>
    <property type="match status" value="1"/>
</dbReference>
<evidence type="ECO:0000256" key="2">
    <source>
        <dbReference type="ARBA" id="ARBA00022741"/>
    </source>
</evidence>
<evidence type="ECO:0000256" key="1">
    <source>
        <dbReference type="ARBA" id="ARBA00022723"/>
    </source>
</evidence>
<dbReference type="Pfam" id="PF01883">
    <property type="entry name" value="FeS_assembly_P"/>
    <property type="match status" value="1"/>
</dbReference>
<evidence type="ECO:0000256" key="3">
    <source>
        <dbReference type="ARBA" id="ARBA00022840"/>
    </source>
</evidence>
<feature type="domain" description="MIP18 family-like" evidence="7">
    <location>
        <begin position="5"/>
        <end position="76"/>
    </location>
</feature>
<evidence type="ECO:0000256" key="4">
    <source>
        <dbReference type="ARBA" id="ARBA00023004"/>
    </source>
</evidence>
<dbReference type="PANTHER" id="PTHR42961:SF2">
    <property type="entry name" value="IRON-SULFUR PROTEIN NUBPL"/>
    <property type="match status" value="1"/>
</dbReference>
<keyword evidence="1 6" id="KW-0479">Metal-binding</keyword>
<evidence type="ECO:0000256" key="6">
    <source>
        <dbReference type="HAMAP-Rule" id="MF_02040"/>
    </source>
</evidence>
<proteinExistence type="inferred from homology"/>
<keyword evidence="5 6" id="KW-0411">Iron-sulfur</keyword>
<dbReference type="Proteomes" id="UP001302329">
    <property type="component" value="Unassembled WGS sequence"/>
</dbReference>
<keyword evidence="2 6" id="KW-0547">Nucleotide-binding</keyword>
<protein>
    <recommendedName>
        <fullName evidence="6">Iron-sulfur cluster carrier protein</fullName>
    </recommendedName>
</protein>
<reference evidence="8 9" key="1">
    <citation type="submission" date="2023-12" db="EMBL/GenBank/DDBJ databases">
        <title>Baltic Sea Cyanobacteria.</title>
        <authorList>
            <person name="Delbaje E."/>
            <person name="Fewer D.P."/>
            <person name="Shishido T.K."/>
        </authorList>
    </citation>
    <scope>NUCLEOTIDE SEQUENCE [LARGE SCALE GENOMIC DNA]</scope>
    <source>
        <strain evidence="8 9">UHCC 0281</strain>
    </source>
</reference>
<dbReference type="CDD" id="cd02037">
    <property type="entry name" value="Mrp_NBP35"/>
    <property type="match status" value="1"/>
</dbReference>
<keyword evidence="3 6" id="KW-0067">ATP-binding</keyword>
<evidence type="ECO:0000313" key="8">
    <source>
        <dbReference type="EMBL" id="MEA5441407.1"/>
    </source>
</evidence>
<evidence type="ECO:0000313" key="9">
    <source>
        <dbReference type="Proteomes" id="UP001302329"/>
    </source>
</evidence>
<comment type="caution">
    <text evidence="8">The sequence shown here is derived from an EMBL/GenBank/DDBJ whole genome shotgun (WGS) entry which is preliminary data.</text>
</comment>
<dbReference type="InterPro" id="IPR027417">
    <property type="entry name" value="P-loop_NTPase"/>
</dbReference>
<sequence>MASADTLLQALQPLRDAGSGRSLVELGWISDLRHQGSRAVFRLALPGFAASQRERIAAEARSALLAVEGINDVQIELAQPAAAPSSGPIGAAGHGPGGGQLPERQGIPGVRQVIAVSSGKGGVGKSTVAVNLACALAASGLRVGLLDADIYGPNAPTMLGVADRSPQVTGSGNDQVLEPIESCGIVMVSMGLLIQENQPVVWRGPMLNGIIRQFLYQVNWGERDVLVVDLPPGTGDAQLTLAQAVPMAGVVIVTTPQQVSLQDARRGLAMFLQMGVPVLGVVENMTAFIPPDLPDRRYALFGSGGGRLLADEAGVPLLAQLPMEMPVLEGGESGRPVVLSAPSSASGRAFTELAERLSASCALSPALA</sequence>
<keyword evidence="9" id="KW-1185">Reference proteome</keyword>
<dbReference type="PANTHER" id="PTHR42961">
    <property type="entry name" value="IRON-SULFUR PROTEIN NUBPL"/>
    <property type="match status" value="1"/>
</dbReference>
<dbReference type="SUPFAM" id="SSF117916">
    <property type="entry name" value="Fe-S cluster assembly (FSCA) domain-like"/>
    <property type="match status" value="1"/>
</dbReference>
<dbReference type="Gene3D" id="3.40.50.300">
    <property type="entry name" value="P-loop containing nucleotide triphosphate hydrolases"/>
    <property type="match status" value="1"/>
</dbReference>
<dbReference type="InterPro" id="IPR044304">
    <property type="entry name" value="NUBPL-like"/>
</dbReference>
<dbReference type="Gene3D" id="3.30.300.130">
    <property type="entry name" value="Fe-S cluster assembly (FSCA)"/>
    <property type="match status" value="1"/>
</dbReference>
<dbReference type="InterPro" id="IPR002744">
    <property type="entry name" value="MIP18-like"/>
</dbReference>
<dbReference type="InterPro" id="IPR034904">
    <property type="entry name" value="FSCA_dom_sf"/>
</dbReference>
<evidence type="ECO:0000256" key="5">
    <source>
        <dbReference type="ARBA" id="ARBA00023014"/>
    </source>
</evidence>
<organism evidence="8 9">
    <name type="scientific">Cyanobium gracile UHCC 0281</name>
    <dbReference type="NCBI Taxonomy" id="3110309"/>
    <lineage>
        <taxon>Bacteria</taxon>
        <taxon>Bacillati</taxon>
        <taxon>Cyanobacteriota</taxon>
        <taxon>Cyanophyceae</taxon>
        <taxon>Synechococcales</taxon>
        <taxon>Prochlorococcaceae</taxon>
        <taxon>Cyanobium</taxon>
    </lineage>
</organism>
<dbReference type="SUPFAM" id="SSF52540">
    <property type="entry name" value="P-loop containing nucleoside triphosphate hydrolases"/>
    <property type="match status" value="1"/>
</dbReference>
<dbReference type="GO" id="GO:0005524">
    <property type="term" value="F:ATP binding"/>
    <property type="evidence" value="ECO:0007669"/>
    <property type="project" value="UniProtKB-KW"/>
</dbReference>
<comment type="subunit">
    <text evidence="6">Homodimer.</text>
</comment>
<dbReference type="EMBL" id="JAYGHY010000004">
    <property type="protein sequence ID" value="MEA5441407.1"/>
    <property type="molecule type" value="Genomic_DNA"/>
</dbReference>
<dbReference type="Pfam" id="PF10609">
    <property type="entry name" value="ParA"/>
    <property type="match status" value="1"/>
</dbReference>
<comment type="function">
    <text evidence="6">Binds and transfers iron-sulfur (Fe-S) clusters to target apoproteins. Can hydrolyze ATP.</text>
</comment>
<keyword evidence="4 6" id="KW-0408">Iron</keyword>